<dbReference type="EMBL" id="AMQM01006775">
    <property type="status" value="NOT_ANNOTATED_CDS"/>
    <property type="molecule type" value="Genomic_DNA"/>
</dbReference>
<organism evidence="3 4">
    <name type="scientific">Helobdella robusta</name>
    <name type="common">Californian leech</name>
    <dbReference type="NCBI Taxonomy" id="6412"/>
    <lineage>
        <taxon>Eukaryota</taxon>
        <taxon>Metazoa</taxon>
        <taxon>Spiralia</taxon>
        <taxon>Lophotrochozoa</taxon>
        <taxon>Annelida</taxon>
        <taxon>Clitellata</taxon>
        <taxon>Hirudinea</taxon>
        <taxon>Rhynchobdellida</taxon>
        <taxon>Glossiphoniidae</taxon>
        <taxon>Helobdella</taxon>
    </lineage>
</organism>
<feature type="transmembrane region" description="Helical" evidence="1">
    <location>
        <begin position="122"/>
        <end position="143"/>
    </location>
</feature>
<protein>
    <submittedName>
        <fullName evidence="2 3">Uncharacterized protein</fullName>
    </submittedName>
</protein>
<dbReference type="HOGENOM" id="CLU_814522_0_0_1"/>
<dbReference type="RefSeq" id="XP_009026289.1">
    <property type="nucleotide sequence ID" value="XM_009028041.1"/>
</dbReference>
<gene>
    <name evidence="3" type="primary">20207178</name>
    <name evidence="2" type="ORF">HELRODRAFT_179205</name>
</gene>
<proteinExistence type="predicted"/>
<evidence type="ECO:0000313" key="4">
    <source>
        <dbReference type="Proteomes" id="UP000015101"/>
    </source>
</evidence>
<dbReference type="EnsemblMetazoa" id="HelroT179205">
    <property type="protein sequence ID" value="HelroP179205"/>
    <property type="gene ID" value="HelroG179205"/>
</dbReference>
<reference evidence="3" key="3">
    <citation type="submission" date="2015-06" db="UniProtKB">
        <authorList>
            <consortium name="EnsemblMetazoa"/>
        </authorList>
    </citation>
    <scope>IDENTIFICATION</scope>
</reference>
<evidence type="ECO:0000256" key="1">
    <source>
        <dbReference type="SAM" id="Phobius"/>
    </source>
</evidence>
<accession>T1FEC9</accession>
<evidence type="ECO:0000313" key="2">
    <source>
        <dbReference type="EMBL" id="ESN95734.1"/>
    </source>
</evidence>
<dbReference type="InParanoid" id="T1FEC9"/>
<feature type="transmembrane region" description="Helical" evidence="1">
    <location>
        <begin position="64"/>
        <end position="86"/>
    </location>
</feature>
<keyword evidence="1" id="KW-0472">Membrane</keyword>
<dbReference type="AlphaFoldDB" id="T1FEC9"/>
<sequence>MAGTTGQDPNSLINGMFNDAHHSKTNILNTNASYGSLNDNLTNETLQMTKAPNSVKKSLRHGRLLGIMIALLACSTILAGIVNIIYSTLALASNSWGCLNSPANIFSQTLGPNSAPMVILNWMWISVGMWTAIAPLVAGLALYRSKRSRKKGVAAEFNPNLPTELQSSQNNDTNAVFTRKEDFNLISLETLSNVSTKTLNQNSYYCTSSGNAAKFILPIIVLSLAVLQFVLILLSWYKSKNASEAQYQYIGSTFTVYEVFEAQNNQPLLIKKLPPRPIVKVPYFVKKPVRMLFTPHRHGNNLRKNLAIKQRYYPRLVYGSTFGNMSNTYTHMYLPPATTFQ</sequence>
<dbReference type="CTD" id="20207178"/>
<keyword evidence="4" id="KW-1185">Reference proteome</keyword>
<keyword evidence="1" id="KW-1133">Transmembrane helix</keyword>
<keyword evidence="1" id="KW-0812">Transmembrane</keyword>
<feature type="transmembrane region" description="Helical" evidence="1">
    <location>
        <begin position="215"/>
        <end position="237"/>
    </location>
</feature>
<dbReference type="Proteomes" id="UP000015101">
    <property type="component" value="Unassembled WGS sequence"/>
</dbReference>
<dbReference type="EMBL" id="KB097510">
    <property type="protein sequence ID" value="ESN95734.1"/>
    <property type="molecule type" value="Genomic_DNA"/>
</dbReference>
<reference evidence="2 4" key="2">
    <citation type="journal article" date="2013" name="Nature">
        <title>Insights into bilaterian evolution from three spiralian genomes.</title>
        <authorList>
            <person name="Simakov O."/>
            <person name="Marletaz F."/>
            <person name="Cho S.J."/>
            <person name="Edsinger-Gonzales E."/>
            <person name="Havlak P."/>
            <person name="Hellsten U."/>
            <person name="Kuo D.H."/>
            <person name="Larsson T."/>
            <person name="Lv J."/>
            <person name="Arendt D."/>
            <person name="Savage R."/>
            <person name="Osoegawa K."/>
            <person name="de Jong P."/>
            <person name="Grimwood J."/>
            <person name="Chapman J.A."/>
            <person name="Shapiro H."/>
            <person name="Aerts A."/>
            <person name="Otillar R.P."/>
            <person name="Terry A.Y."/>
            <person name="Boore J.L."/>
            <person name="Grigoriev I.V."/>
            <person name="Lindberg D.R."/>
            <person name="Seaver E.C."/>
            <person name="Weisblat D.A."/>
            <person name="Putnam N.H."/>
            <person name="Rokhsar D.S."/>
        </authorList>
    </citation>
    <scope>NUCLEOTIDE SEQUENCE</scope>
</reference>
<evidence type="ECO:0000313" key="3">
    <source>
        <dbReference type="EnsemblMetazoa" id="HelroP179205"/>
    </source>
</evidence>
<reference evidence="4" key="1">
    <citation type="submission" date="2012-12" db="EMBL/GenBank/DDBJ databases">
        <authorList>
            <person name="Hellsten U."/>
            <person name="Grimwood J."/>
            <person name="Chapman J.A."/>
            <person name="Shapiro H."/>
            <person name="Aerts A."/>
            <person name="Otillar R.P."/>
            <person name="Terry A.Y."/>
            <person name="Boore J.L."/>
            <person name="Simakov O."/>
            <person name="Marletaz F."/>
            <person name="Cho S.-J."/>
            <person name="Edsinger-Gonzales E."/>
            <person name="Havlak P."/>
            <person name="Kuo D.-H."/>
            <person name="Larsson T."/>
            <person name="Lv J."/>
            <person name="Arendt D."/>
            <person name="Savage R."/>
            <person name="Osoegawa K."/>
            <person name="de Jong P."/>
            <person name="Lindberg D.R."/>
            <person name="Seaver E.C."/>
            <person name="Weisblat D.A."/>
            <person name="Putnam N.H."/>
            <person name="Grigoriev I.V."/>
            <person name="Rokhsar D.S."/>
        </authorList>
    </citation>
    <scope>NUCLEOTIDE SEQUENCE</scope>
</reference>
<dbReference type="GeneID" id="20207178"/>
<name>T1FEC9_HELRO</name>
<dbReference type="KEGG" id="hro:HELRODRAFT_179205"/>